<dbReference type="InterPro" id="IPR051044">
    <property type="entry name" value="MAG_DAG_Lipase"/>
</dbReference>
<gene>
    <name evidence="2" type="ORF">ACFSDB_06195</name>
</gene>
<dbReference type="SUPFAM" id="SSF53474">
    <property type="entry name" value="alpha/beta-Hydrolases"/>
    <property type="match status" value="1"/>
</dbReference>
<feature type="domain" description="Serine aminopeptidase S33" evidence="1">
    <location>
        <begin position="26"/>
        <end position="287"/>
    </location>
</feature>
<reference evidence="3" key="1">
    <citation type="journal article" date="2019" name="Int. J. Syst. Evol. Microbiol.">
        <title>The Global Catalogue of Microorganisms (GCM) 10K type strain sequencing project: providing services to taxonomists for standard genome sequencing and annotation.</title>
        <authorList>
            <consortium name="The Broad Institute Genomics Platform"/>
            <consortium name="The Broad Institute Genome Sequencing Center for Infectious Disease"/>
            <person name="Wu L."/>
            <person name="Ma J."/>
        </authorList>
    </citation>
    <scope>NUCLEOTIDE SEQUENCE [LARGE SCALE GENOMIC DNA]</scope>
    <source>
        <strain evidence="3">CGMCC 1.15475</strain>
    </source>
</reference>
<protein>
    <submittedName>
        <fullName evidence="2">Alpha/beta fold hydrolase</fullName>
    </submittedName>
</protein>
<evidence type="ECO:0000259" key="1">
    <source>
        <dbReference type="Pfam" id="PF12146"/>
    </source>
</evidence>
<accession>A0ABW4QG33</accession>
<proteinExistence type="predicted"/>
<dbReference type="PANTHER" id="PTHR11614">
    <property type="entry name" value="PHOSPHOLIPASE-RELATED"/>
    <property type="match status" value="1"/>
</dbReference>
<comment type="caution">
    <text evidence="2">The sequence shown here is derived from an EMBL/GenBank/DDBJ whole genome shotgun (WGS) entry which is preliminary data.</text>
</comment>
<dbReference type="GO" id="GO:0016787">
    <property type="term" value="F:hydrolase activity"/>
    <property type="evidence" value="ECO:0007669"/>
    <property type="project" value="UniProtKB-KW"/>
</dbReference>
<dbReference type="Pfam" id="PF12146">
    <property type="entry name" value="Hydrolase_4"/>
    <property type="match status" value="1"/>
</dbReference>
<evidence type="ECO:0000313" key="3">
    <source>
        <dbReference type="Proteomes" id="UP001597273"/>
    </source>
</evidence>
<dbReference type="Gene3D" id="3.40.50.1820">
    <property type="entry name" value="alpha/beta hydrolase"/>
    <property type="match status" value="1"/>
</dbReference>
<organism evidence="2 3">
    <name type="scientific">Planococcus chinensis</name>
    <dbReference type="NCBI Taxonomy" id="272917"/>
    <lineage>
        <taxon>Bacteria</taxon>
        <taxon>Bacillati</taxon>
        <taxon>Bacillota</taxon>
        <taxon>Bacilli</taxon>
        <taxon>Bacillales</taxon>
        <taxon>Caryophanaceae</taxon>
        <taxon>Planococcus</taxon>
    </lineage>
</organism>
<dbReference type="InterPro" id="IPR022742">
    <property type="entry name" value="Hydrolase_4"/>
</dbReference>
<sequence length="305" mass="33062">MKVTKSFLNMSDGHDVYFELYEPEAPIGHVHLIHGMAEHIGRYEEFAHFLAGKGFSVSGHDQRGHGKTAERNGVQGYFAEEEGFSRIVADVRETVEELRPDAGDLPLILFGHSMGSFVARRYIQLYSEEVSRAVLSGSGGNPGIAGKAGLALAVSAARLKGKTEISPVLGKLTFGSFMKQFKGEESAFAWLSRDASEVAKYEADPMSGTPSTNQFYVDLFSGIDLIHKPAEVSKIRSGLPLLLISGSEDPVGGNGKGIFGAAEQYRAAGLDVKVYLAEGGRHELLHEIGKDAHFETIAEWMLSND</sequence>
<keyword evidence="2" id="KW-0378">Hydrolase</keyword>
<dbReference type="EMBL" id="JBHUFW010000004">
    <property type="protein sequence ID" value="MFD1862512.1"/>
    <property type="molecule type" value="Genomic_DNA"/>
</dbReference>
<dbReference type="Proteomes" id="UP001597273">
    <property type="component" value="Unassembled WGS sequence"/>
</dbReference>
<evidence type="ECO:0000313" key="2">
    <source>
        <dbReference type="EMBL" id="MFD1862512.1"/>
    </source>
</evidence>
<dbReference type="InterPro" id="IPR029058">
    <property type="entry name" value="AB_hydrolase_fold"/>
</dbReference>
<keyword evidence="3" id="KW-1185">Reference proteome</keyword>
<name>A0ABW4QG33_9BACL</name>
<dbReference type="RefSeq" id="WP_204892450.1">
    <property type="nucleotide sequence ID" value="NZ_JBHUFW010000004.1"/>
</dbReference>